<proteinExistence type="predicted"/>
<gene>
    <name evidence="1" type="ORF">EHV08_06910</name>
</gene>
<dbReference type="Pfam" id="PF16215">
    <property type="entry name" value="DUF4876"/>
    <property type="match status" value="1"/>
</dbReference>
<protein>
    <submittedName>
        <fullName evidence="1">DUF4876 domain-containing protein</fullName>
    </submittedName>
</protein>
<reference evidence="1 2" key="1">
    <citation type="submission" date="2018-12" db="EMBL/GenBank/DDBJ databases">
        <title>Genome sequencing of Prevotella sp. KCOM 3155 (= JS262).</title>
        <authorList>
            <person name="Kook J.-K."/>
            <person name="Park S.-N."/>
            <person name="Lim Y.K."/>
        </authorList>
    </citation>
    <scope>NUCLEOTIDE SEQUENCE [LARGE SCALE GENOMIC DNA]</scope>
    <source>
        <strain evidence="1 2">KCOM 3155</strain>
    </source>
</reference>
<dbReference type="InterPro" id="IPR032627">
    <property type="entry name" value="DUF4876"/>
</dbReference>
<keyword evidence="2" id="KW-1185">Reference proteome</keyword>
<evidence type="ECO:0000313" key="1">
    <source>
        <dbReference type="EMBL" id="RUL60363.1"/>
    </source>
</evidence>
<accession>A0A432LN91</accession>
<dbReference type="AlphaFoldDB" id="A0A432LN91"/>
<comment type="caution">
    <text evidence="1">The sequence shown here is derived from an EMBL/GenBank/DDBJ whole genome shotgun (WGS) entry which is preliminary data.</text>
</comment>
<name>A0A432LN91_9BACT</name>
<dbReference type="Proteomes" id="UP000278983">
    <property type="component" value="Unassembled WGS sequence"/>
</dbReference>
<organism evidence="1 2">
    <name type="scientific">Prevotella koreensis</name>
    <dbReference type="NCBI Taxonomy" id="2490854"/>
    <lineage>
        <taxon>Bacteria</taxon>
        <taxon>Pseudomonadati</taxon>
        <taxon>Bacteroidota</taxon>
        <taxon>Bacteroidia</taxon>
        <taxon>Bacteroidales</taxon>
        <taxon>Prevotellaceae</taxon>
        <taxon>Prevotella</taxon>
    </lineage>
</organism>
<evidence type="ECO:0000313" key="2">
    <source>
        <dbReference type="Proteomes" id="UP000278983"/>
    </source>
</evidence>
<dbReference type="EMBL" id="RYYU01000001">
    <property type="protein sequence ID" value="RUL60363.1"/>
    <property type="molecule type" value="Genomic_DNA"/>
</dbReference>
<sequence>MAEPAELSENSFEFANVTLYVPELMKQGFLNEDFYHRFKDIIETAEFDVPVGSQTLVISEIFFTGTTTPEGKQYSDDQYVKIGNNSNETLYLDGYAFAETAFLSVDKQDYTPNIMADTTTIDAIYIFPGNGQDYPIAPGEEVLIAVNAINHKEVNPKSFDLSNANFEFYDESDNPNFQDSDNPNVTNMVNWYDYSKSYWSMHNRGFKSYVLAKPEVNMNEYVSGYKYTYTYIFSFNGNSYPMSGDGYKLPNSWITDAVGLSVASEWEWNVFAPTLDSGWAHCGSVDHDKSRYGLSVIRKKNEQGKWIDTNNSSEDFISDAIASMLNGTTGIDNVRNNDTKAMRVYRIDGVRVNGVSKPGLYIINGRKVLVK</sequence>